<organism evidence="1 2">
    <name type="scientific">Winogradskyella maritima</name>
    <dbReference type="NCBI Taxonomy" id="1517766"/>
    <lineage>
        <taxon>Bacteria</taxon>
        <taxon>Pseudomonadati</taxon>
        <taxon>Bacteroidota</taxon>
        <taxon>Flavobacteriia</taxon>
        <taxon>Flavobacteriales</taxon>
        <taxon>Flavobacteriaceae</taxon>
        <taxon>Winogradskyella</taxon>
    </lineage>
</organism>
<evidence type="ECO:0000313" key="2">
    <source>
        <dbReference type="Proteomes" id="UP001595812"/>
    </source>
</evidence>
<keyword evidence="2" id="KW-1185">Reference proteome</keyword>
<reference evidence="2" key="1">
    <citation type="journal article" date="2019" name="Int. J. Syst. Evol. Microbiol.">
        <title>The Global Catalogue of Microorganisms (GCM) 10K type strain sequencing project: providing services to taxonomists for standard genome sequencing and annotation.</title>
        <authorList>
            <consortium name="The Broad Institute Genomics Platform"/>
            <consortium name="The Broad Institute Genome Sequencing Center for Infectious Disease"/>
            <person name="Wu L."/>
            <person name="Ma J."/>
        </authorList>
    </citation>
    <scope>NUCLEOTIDE SEQUENCE [LARGE SCALE GENOMIC DNA]</scope>
    <source>
        <strain evidence="2">CECT 8979</strain>
    </source>
</reference>
<dbReference type="EMBL" id="JBHSAT010000004">
    <property type="protein sequence ID" value="MFC3876271.1"/>
    <property type="molecule type" value="Genomic_DNA"/>
</dbReference>
<sequence>MKHLLILLTVAISLSYTTKNTNKETADGYYYYAYASLDKDYKHVYITPVLFIPKSKCDMEDPRSEYGISNQFNDYIKAEYNGIIYKVEGKVYNSWTFSEADAVKSRRETMKLYKSNTKIDDFKYLCD</sequence>
<dbReference type="Proteomes" id="UP001595812">
    <property type="component" value="Unassembled WGS sequence"/>
</dbReference>
<accession>A0ABV8AHC5</accession>
<comment type="caution">
    <text evidence="1">The sequence shown here is derived from an EMBL/GenBank/DDBJ whole genome shotgun (WGS) entry which is preliminary data.</text>
</comment>
<name>A0ABV8AHC5_9FLAO</name>
<gene>
    <name evidence="1" type="ORF">ACFOSX_03420</name>
</gene>
<protein>
    <submittedName>
        <fullName evidence="1">Uncharacterized protein</fullName>
    </submittedName>
</protein>
<dbReference type="RefSeq" id="WP_386097033.1">
    <property type="nucleotide sequence ID" value="NZ_JBHSAT010000004.1"/>
</dbReference>
<evidence type="ECO:0000313" key="1">
    <source>
        <dbReference type="EMBL" id="MFC3876271.1"/>
    </source>
</evidence>
<proteinExistence type="predicted"/>